<dbReference type="VEuPathDB" id="FungiDB:PTTG_30292"/>
<feature type="region of interest" description="Disordered" evidence="2">
    <location>
        <begin position="1"/>
        <end position="54"/>
    </location>
</feature>
<dbReference type="InterPro" id="IPR054722">
    <property type="entry name" value="PolX-like_BBD"/>
</dbReference>
<name>A0A180FZA1_PUCT1</name>
<dbReference type="EMBL" id="ADAS02002768">
    <property type="protein sequence ID" value="OAV85756.1"/>
    <property type="molecule type" value="Genomic_DNA"/>
</dbReference>
<evidence type="ECO:0000313" key="4">
    <source>
        <dbReference type="EMBL" id="OAV85756.1"/>
    </source>
</evidence>
<accession>A0A180FZA1</accession>
<evidence type="ECO:0000259" key="3">
    <source>
        <dbReference type="Pfam" id="PF22936"/>
    </source>
</evidence>
<dbReference type="GO" id="GO:0003676">
    <property type="term" value="F:nucleic acid binding"/>
    <property type="evidence" value="ECO:0007669"/>
    <property type="project" value="InterPro"/>
</dbReference>
<protein>
    <recommendedName>
        <fullName evidence="3">Retrovirus-related Pol polyprotein from transposon TNT 1-94-like beta-barrel domain-containing protein</fullName>
    </recommendedName>
</protein>
<dbReference type="Pfam" id="PF22936">
    <property type="entry name" value="Pol_BBD"/>
    <property type="match status" value="1"/>
</dbReference>
<keyword evidence="1" id="KW-0507">mRNA processing</keyword>
<proteinExistence type="predicted"/>
<feature type="compositionally biased region" description="Basic and acidic residues" evidence="2">
    <location>
        <begin position="1"/>
        <end position="10"/>
    </location>
</feature>
<evidence type="ECO:0000256" key="2">
    <source>
        <dbReference type="SAM" id="MobiDB-lite"/>
    </source>
</evidence>
<reference evidence="4" key="2">
    <citation type="submission" date="2016-05" db="EMBL/GenBank/DDBJ databases">
        <title>Comparative analysis highlights variable genome content of wheat rusts and divergence of the mating loci.</title>
        <authorList>
            <person name="Cuomo C.A."/>
            <person name="Bakkeren G."/>
            <person name="Szabo L."/>
            <person name="Khalil H."/>
            <person name="Joly D."/>
            <person name="Goldberg J."/>
            <person name="Young S."/>
            <person name="Zeng Q."/>
            <person name="Fellers J."/>
        </authorList>
    </citation>
    <scope>NUCLEOTIDE SEQUENCE [LARGE SCALE GENOMIC DNA]</scope>
    <source>
        <strain evidence="4">1-1 BBBD Race 1</strain>
    </source>
</reference>
<comment type="caution">
    <text evidence="4">The sequence shown here is derived from an EMBL/GenBank/DDBJ whole genome shotgun (WGS) entry which is preliminary data.</text>
</comment>
<organism evidence="4">
    <name type="scientific">Puccinia triticina (isolate 1-1 / race 1 (BBBD))</name>
    <name type="common">Brown leaf rust fungus</name>
    <dbReference type="NCBI Taxonomy" id="630390"/>
    <lineage>
        <taxon>Eukaryota</taxon>
        <taxon>Fungi</taxon>
        <taxon>Dikarya</taxon>
        <taxon>Basidiomycota</taxon>
        <taxon>Pucciniomycotina</taxon>
        <taxon>Pucciniomycetes</taxon>
        <taxon>Pucciniales</taxon>
        <taxon>Pucciniaceae</taxon>
        <taxon>Puccinia</taxon>
    </lineage>
</organism>
<dbReference type="STRING" id="630390.A0A180FZA1"/>
<feature type="domain" description="Retrovirus-related Pol polyprotein from transposon TNT 1-94-like beta-barrel" evidence="3">
    <location>
        <begin position="546"/>
        <end position="623"/>
    </location>
</feature>
<evidence type="ECO:0000256" key="1">
    <source>
        <dbReference type="ARBA" id="ARBA00022664"/>
    </source>
</evidence>
<dbReference type="SUPFAM" id="SSF57756">
    <property type="entry name" value="Retrovirus zinc finger-like domains"/>
    <property type="match status" value="1"/>
</dbReference>
<dbReference type="GO" id="GO:0006397">
    <property type="term" value="P:mRNA processing"/>
    <property type="evidence" value="ECO:0007669"/>
    <property type="project" value="UniProtKB-KW"/>
</dbReference>
<dbReference type="AlphaFoldDB" id="A0A180FZA1"/>
<feature type="compositionally biased region" description="Basic and acidic residues" evidence="2">
    <location>
        <begin position="44"/>
        <end position="54"/>
    </location>
</feature>
<dbReference type="OrthoDB" id="2512817at2759"/>
<gene>
    <name evidence="4" type="ORF">PTTG_30292</name>
</gene>
<reference evidence="4" key="1">
    <citation type="submission" date="2009-11" db="EMBL/GenBank/DDBJ databases">
        <authorList>
            <consortium name="The Broad Institute Genome Sequencing Platform"/>
            <person name="Ward D."/>
            <person name="Feldgarden M."/>
            <person name="Earl A."/>
            <person name="Young S.K."/>
            <person name="Zeng Q."/>
            <person name="Koehrsen M."/>
            <person name="Alvarado L."/>
            <person name="Berlin A."/>
            <person name="Bochicchio J."/>
            <person name="Borenstein D."/>
            <person name="Chapman S.B."/>
            <person name="Chen Z."/>
            <person name="Engels R."/>
            <person name="Freedman E."/>
            <person name="Gellesch M."/>
            <person name="Goldberg J."/>
            <person name="Griggs A."/>
            <person name="Gujja S."/>
            <person name="Heilman E."/>
            <person name="Heiman D."/>
            <person name="Hepburn T."/>
            <person name="Howarth C."/>
            <person name="Jen D."/>
            <person name="Larson L."/>
            <person name="Lewis B."/>
            <person name="Mehta T."/>
            <person name="Park D."/>
            <person name="Pearson M."/>
            <person name="Roberts A."/>
            <person name="Saif S."/>
            <person name="Shea T."/>
            <person name="Shenoy N."/>
            <person name="Sisk P."/>
            <person name="Stolte C."/>
            <person name="Sykes S."/>
            <person name="Thomson T."/>
            <person name="Walk T."/>
            <person name="White J."/>
            <person name="Yandava C."/>
            <person name="Izard J."/>
            <person name="Baranova O.V."/>
            <person name="Blanton J.M."/>
            <person name="Tanner A.C."/>
            <person name="Dewhirst F.E."/>
            <person name="Haas B."/>
            <person name="Nusbaum C."/>
            <person name="Birren B."/>
        </authorList>
    </citation>
    <scope>NUCLEOTIDE SEQUENCE [LARGE SCALE GENOMIC DNA]</scope>
    <source>
        <strain evidence="4">1-1 BBBD Race 1</strain>
    </source>
</reference>
<sequence length="624" mass="68091">MVNTRRERPELTGPLPPPTRAKRPKQTKSYKALLKLPPLPPSPIEEKPDPLEHDRPLSPFISAISYIVSKSLTRQIDELKSTTITFPNDSRVVRNPFGLPITTVIPSPEYRPKVNIPRDTTPILSPQSPDFPQSPQSSLGPISATSQTPFVVDPPTIPMSQANTTDISPRNKFLQQPSIYKSEVDPLLPDGLNFNKWKRGLTRIVLLTLGHPNFFDKVENYIKLSAQENTCLLYLIQITVHDELSSLVDRFTTGTEAYEAVQTNFQGTIRFRQMELMDKLLELRISGPSTDPSQIPGLFNKLFDIFSDLQKVGAALSPLVESLILQSIVPPPASMSWSQLFQNISLQLGQKADVTARDIQTIITSAYGETVRFDSSTLSIPSVYRTWPNQPPANIPNWNAATQPNARIQQPARSQRQPTQQRPSVPQPNQQRNQNVGTPGNPTIDDIASAINNIRRGNTGPNDPNLLAGRPCLYCGVSGHWRSTCPTLRRDAGLQLPNTPAPGCPASGFARQAAPPNDPPTRPKENAAVQLAVGADATGTAGVGTVLDSGATHHVSGSLPDFSFLTALRPSMRLNLASSTGFMTATHSGHLRITNGAGTLEIPKVLYSPEMTGTLLSLGQLIDS</sequence>
<feature type="region of interest" description="Disordered" evidence="2">
    <location>
        <begin position="405"/>
        <end position="446"/>
    </location>
</feature>
<feature type="compositionally biased region" description="Low complexity" evidence="2">
    <location>
        <begin position="409"/>
        <end position="436"/>
    </location>
</feature>
<dbReference type="GO" id="GO:0008270">
    <property type="term" value="F:zinc ion binding"/>
    <property type="evidence" value="ECO:0007669"/>
    <property type="project" value="InterPro"/>
</dbReference>
<feature type="non-terminal residue" evidence="4">
    <location>
        <position position="624"/>
    </location>
</feature>
<dbReference type="InterPro" id="IPR036875">
    <property type="entry name" value="Znf_CCHC_sf"/>
</dbReference>